<reference evidence="2" key="1">
    <citation type="submission" date="2020-03" db="EMBL/GenBank/DDBJ databases">
        <title>The deep terrestrial virosphere.</title>
        <authorList>
            <person name="Holmfeldt K."/>
            <person name="Nilsson E."/>
            <person name="Simone D."/>
            <person name="Lopez-Fernandez M."/>
            <person name="Wu X."/>
            <person name="de Brujin I."/>
            <person name="Lundin D."/>
            <person name="Andersson A."/>
            <person name="Bertilsson S."/>
            <person name="Dopson M."/>
        </authorList>
    </citation>
    <scope>NUCLEOTIDE SEQUENCE</scope>
    <source>
        <strain evidence="1">MM415A02707</strain>
        <strain evidence="2">MM415B04227</strain>
    </source>
</reference>
<evidence type="ECO:0000313" key="2">
    <source>
        <dbReference type="EMBL" id="QJA93426.1"/>
    </source>
</evidence>
<dbReference type="AlphaFoldDB" id="A0A6M3LE82"/>
<dbReference type="Pfam" id="PF23802">
    <property type="entry name" value="DUF7178"/>
    <property type="match status" value="1"/>
</dbReference>
<dbReference type="EMBL" id="MT143148">
    <property type="protein sequence ID" value="QJA93426.1"/>
    <property type="molecule type" value="Genomic_DNA"/>
</dbReference>
<gene>
    <name evidence="1" type="ORF">MM415A02707_0011</name>
    <name evidence="2" type="ORF">MM415B04227_0006</name>
</gene>
<organism evidence="2">
    <name type="scientific">viral metagenome</name>
    <dbReference type="NCBI Taxonomy" id="1070528"/>
    <lineage>
        <taxon>unclassified sequences</taxon>
        <taxon>metagenomes</taxon>
        <taxon>organismal metagenomes</taxon>
    </lineage>
</organism>
<name>A0A6M3LE82_9ZZZZ</name>
<sequence length="201" mass="22506">MARKPNGRCNEIHRHCAALLEWWNESSKEQRERGAQWYKDAYAEIDNAAIHCFTNTERAVKAAAVLSQRKSWKHSIDALWKLCWYVSAEGRELPSVGLNSVTDKAVACLRGENALSGPKVEAFAAAILGDKSAAVVDVWMLRAMGWNKNHSPDPGGMYDDLAMALKLAAYCVRVPITDFQATVWLAIRENWRSNGRAKSRT</sequence>
<evidence type="ECO:0000313" key="1">
    <source>
        <dbReference type="EMBL" id="QJA72589.1"/>
    </source>
</evidence>
<accession>A0A6M3LE82</accession>
<proteinExistence type="predicted"/>
<dbReference type="EMBL" id="MT141963">
    <property type="protein sequence ID" value="QJA72589.1"/>
    <property type="molecule type" value="Genomic_DNA"/>
</dbReference>
<protein>
    <submittedName>
        <fullName evidence="2">Uncharacterized protein</fullName>
    </submittedName>
</protein>
<dbReference type="InterPro" id="IPR055602">
    <property type="entry name" value="DUF7178"/>
</dbReference>